<evidence type="ECO:0000313" key="2">
    <source>
        <dbReference type="EMBL" id="KAK4220430.1"/>
    </source>
</evidence>
<reference evidence="2" key="1">
    <citation type="journal article" date="2023" name="Mol. Phylogenet. Evol.">
        <title>Genome-scale phylogeny and comparative genomics of the fungal order Sordariales.</title>
        <authorList>
            <person name="Hensen N."/>
            <person name="Bonometti L."/>
            <person name="Westerberg I."/>
            <person name="Brannstrom I.O."/>
            <person name="Guillou S."/>
            <person name="Cros-Aarteil S."/>
            <person name="Calhoun S."/>
            <person name="Haridas S."/>
            <person name="Kuo A."/>
            <person name="Mondo S."/>
            <person name="Pangilinan J."/>
            <person name="Riley R."/>
            <person name="LaButti K."/>
            <person name="Andreopoulos B."/>
            <person name="Lipzen A."/>
            <person name="Chen C."/>
            <person name="Yan M."/>
            <person name="Daum C."/>
            <person name="Ng V."/>
            <person name="Clum A."/>
            <person name="Steindorff A."/>
            <person name="Ohm R.A."/>
            <person name="Martin F."/>
            <person name="Silar P."/>
            <person name="Natvig D.O."/>
            <person name="Lalanne C."/>
            <person name="Gautier V."/>
            <person name="Ament-Velasquez S.L."/>
            <person name="Kruys A."/>
            <person name="Hutchinson M.I."/>
            <person name="Powell A.J."/>
            <person name="Barry K."/>
            <person name="Miller A.N."/>
            <person name="Grigoriev I.V."/>
            <person name="Debuchy R."/>
            <person name="Gladieux P."/>
            <person name="Hiltunen Thoren M."/>
            <person name="Johannesson H."/>
        </authorList>
    </citation>
    <scope>NUCLEOTIDE SEQUENCE</scope>
    <source>
        <strain evidence="2">CBS 990.96</strain>
    </source>
</reference>
<dbReference type="Proteomes" id="UP001301958">
    <property type="component" value="Unassembled WGS sequence"/>
</dbReference>
<dbReference type="AlphaFoldDB" id="A0AAN6YME5"/>
<dbReference type="PANTHER" id="PTHR35043:SF7">
    <property type="entry name" value="TRANSCRIPTION FACTOR DOMAIN-CONTAINING PROTEIN"/>
    <property type="match status" value="1"/>
</dbReference>
<evidence type="ECO:0000256" key="1">
    <source>
        <dbReference type="SAM" id="SignalP"/>
    </source>
</evidence>
<proteinExistence type="predicted"/>
<sequence length="79" mass="8760">MQLIWSSLFTIFACTWTLQHPNLPKQYRDLKPWSHAWWAATIHGVLESGKWMVVTVLAPEVIIAAATNDWQGGGGGGIV</sequence>
<name>A0AAN6YME5_9PEZI</name>
<accession>A0AAN6YME5</accession>
<organism evidence="2 3">
    <name type="scientific">Podospora fimiseda</name>
    <dbReference type="NCBI Taxonomy" id="252190"/>
    <lineage>
        <taxon>Eukaryota</taxon>
        <taxon>Fungi</taxon>
        <taxon>Dikarya</taxon>
        <taxon>Ascomycota</taxon>
        <taxon>Pezizomycotina</taxon>
        <taxon>Sordariomycetes</taxon>
        <taxon>Sordariomycetidae</taxon>
        <taxon>Sordariales</taxon>
        <taxon>Podosporaceae</taxon>
        <taxon>Podospora</taxon>
    </lineage>
</organism>
<keyword evidence="3" id="KW-1185">Reference proteome</keyword>
<evidence type="ECO:0000313" key="3">
    <source>
        <dbReference type="Proteomes" id="UP001301958"/>
    </source>
</evidence>
<feature type="signal peptide" evidence="1">
    <location>
        <begin position="1"/>
        <end position="17"/>
    </location>
</feature>
<protein>
    <submittedName>
        <fullName evidence="2">Uncharacterized protein</fullName>
    </submittedName>
</protein>
<reference evidence="2" key="2">
    <citation type="submission" date="2023-05" db="EMBL/GenBank/DDBJ databases">
        <authorList>
            <consortium name="Lawrence Berkeley National Laboratory"/>
            <person name="Steindorff A."/>
            <person name="Hensen N."/>
            <person name="Bonometti L."/>
            <person name="Westerberg I."/>
            <person name="Brannstrom I.O."/>
            <person name="Guillou S."/>
            <person name="Cros-Aarteil S."/>
            <person name="Calhoun S."/>
            <person name="Haridas S."/>
            <person name="Kuo A."/>
            <person name="Mondo S."/>
            <person name="Pangilinan J."/>
            <person name="Riley R."/>
            <person name="Labutti K."/>
            <person name="Andreopoulos B."/>
            <person name="Lipzen A."/>
            <person name="Chen C."/>
            <person name="Yanf M."/>
            <person name="Daum C."/>
            <person name="Ng V."/>
            <person name="Clum A."/>
            <person name="Ohm R."/>
            <person name="Martin F."/>
            <person name="Silar P."/>
            <person name="Natvig D."/>
            <person name="Lalanne C."/>
            <person name="Gautier V."/>
            <person name="Ament-Velasquez S.L."/>
            <person name="Kruys A."/>
            <person name="Hutchinson M.I."/>
            <person name="Powell A.J."/>
            <person name="Barry K."/>
            <person name="Miller A.N."/>
            <person name="Grigoriev I.V."/>
            <person name="Debuchy R."/>
            <person name="Gladieux P."/>
            <person name="Thoren M.H."/>
            <person name="Johannesson H."/>
        </authorList>
    </citation>
    <scope>NUCLEOTIDE SEQUENCE</scope>
    <source>
        <strain evidence="2">CBS 990.96</strain>
    </source>
</reference>
<dbReference type="EMBL" id="MU865829">
    <property type="protein sequence ID" value="KAK4220430.1"/>
    <property type="molecule type" value="Genomic_DNA"/>
</dbReference>
<keyword evidence="1" id="KW-0732">Signal</keyword>
<feature type="chain" id="PRO_5042821882" evidence="1">
    <location>
        <begin position="18"/>
        <end position="79"/>
    </location>
</feature>
<gene>
    <name evidence="2" type="ORF">QBC38DRAFT_215241</name>
</gene>
<comment type="caution">
    <text evidence="2">The sequence shown here is derived from an EMBL/GenBank/DDBJ whole genome shotgun (WGS) entry which is preliminary data.</text>
</comment>
<dbReference type="PANTHER" id="PTHR35043">
    <property type="entry name" value="TRANSCRIPTION FACTOR DOMAIN-CONTAINING PROTEIN"/>
    <property type="match status" value="1"/>
</dbReference>